<keyword evidence="5 7" id="KW-1015">Disulfide bond</keyword>
<dbReference type="GO" id="GO:0005576">
    <property type="term" value="C:extracellular region"/>
    <property type="evidence" value="ECO:0007669"/>
    <property type="project" value="UniProtKB-SubCell"/>
</dbReference>
<feature type="signal peptide" evidence="8">
    <location>
        <begin position="1"/>
        <end position="17"/>
    </location>
</feature>
<evidence type="ECO:0000256" key="6">
    <source>
        <dbReference type="ARBA" id="ARBA00029459"/>
    </source>
</evidence>
<keyword evidence="4 7" id="KW-0722">Serine protease inhibitor</keyword>
<feature type="domain" description="Pacifastin" evidence="9">
    <location>
        <begin position="28"/>
        <end position="62"/>
    </location>
</feature>
<evidence type="ECO:0000256" key="3">
    <source>
        <dbReference type="ARBA" id="ARBA00022690"/>
    </source>
</evidence>
<proteinExistence type="inferred from homology"/>
<feature type="disulfide bond" evidence="7">
    <location>
        <begin position="41"/>
        <end position="59"/>
    </location>
</feature>
<dbReference type="SUPFAM" id="SSF57283">
    <property type="entry name" value="PMP inhibitors"/>
    <property type="match status" value="1"/>
</dbReference>
<comment type="similarity">
    <text evidence="6 7">Belongs to the protease inhibitor I19 family.</text>
</comment>
<feature type="chain" id="PRO_5040492009" description="Pacifastin domain-containing protein" evidence="8">
    <location>
        <begin position="18"/>
        <end position="64"/>
    </location>
</feature>
<evidence type="ECO:0000256" key="1">
    <source>
        <dbReference type="ARBA" id="ARBA00004613"/>
    </source>
</evidence>
<keyword evidence="2" id="KW-0964">Secreted</keyword>
<evidence type="ECO:0000256" key="7">
    <source>
        <dbReference type="PROSITE-ProRule" id="PRU00776"/>
    </source>
</evidence>
<dbReference type="Pfam" id="PF05375">
    <property type="entry name" value="Pacifastin_I"/>
    <property type="match status" value="1"/>
</dbReference>
<dbReference type="InterPro" id="IPR036201">
    <property type="entry name" value="Pacifastin_dom_sf"/>
</dbReference>
<organism evidence="10 11">
    <name type="scientific">Fopius arisanus</name>
    <dbReference type="NCBI Taxonomy" id="64838"/>
    <lineage>
        <taxon>Eukaryota</taxon>
        <taxon>Metazoa</taxon>
        <taxon>Ecdysozoa</taxon>
        <taxon>Arthropoda</taxon>
        <taxon>Hexapoda</taxon>
        <taxon>Insecta</taxon>
        <taxon>Pterygota</taxon>
        <taxon>Neoptera</taxon>
        <taxon>Endopterygota</taxon>
        <taxon>Hymenoptera</taxon>
        <taxon>Apocrita</taxon>
        <taxon>Ichneumonoidea</taxon>
        <taxon>Braconidae</taxon>
        <taxon>Opiinae</taxon>
        <taxon>Fopius</taxon>
    </lineage>
</organism>
<dbReference type="GeneID" id="105270470"/>
<dbReference type="Proteomes" id="UP000694866">
    <property type="component" value="Unplaced"/>
</dbReference>
<name>A0A9R1THH3_9HYME</name>
<feature type="disulfide bond" evidence="7">
    <location>
        <begin position="44"/>
        <end position="54"/>
    </location>
</feature>
<evidence type="ECO:0000256" key="5">
    <source>
        <dbReference type="ARBA" id="ARBA00023157"/>
    </source>
</evidence>
<keyword evidence="10" id="KW-1185">Reference proteome</keyword>
<dbReference type="AlphaFoldDB" id="A0A9R1THH3"/>
<feature type="disulfide bond" evidence="7">
    <location>
        <begin position="31"/>
        <end position="46"/>
    </location>
</feature>
<reference evidence="11" key="1">
    <citation type="submission" date="2025-08" db="UniProtKB">
        <authorList>
            <consortium name="RefSeq"/>
        </authorList>
    </citation>
    <scope>IDENTIFICATION</scope>
    <source>
        <strain evidence="11">USDA-PBARC FA_bdor</strain>
        <tissue evidence="11">Whole organism</tissue>
    </source>
</reference>
<dbReference type="InterPro" id="IPR008037">
    <property type="entry name" value="Pacifastin_dom"/>
</dbReference>
<gene>
    <name evidence="11" type="primary">LOC105270470</name>
</gene>
<accession>A0A9R1THH3</accession>
<evidence type="ECO:0000256" key="8">
    <source>
        <dbReference type="SAM" id="SignalP"/>
    </source>
</evidence>
<evidence type="ECO:0000313" key="11">
    <source>
        <dbReference type="RefSeq" id="XP_011309722.1"/>
    </source>
</evidence>
<dbReference type="PROSITE" id="PS51446">
    <property type="entry name" value="PACIFASTIN"/>
    <property type="match status" value="1"/>
</dbReference>
<evidence type="ECO:0000313" key="10">
    <source>
        <dbReference type="Proteomes" id="UP000694866"/>
    </source>
</evidence>
<evidence type="ECO:0000256" key="4">
    <source>
        <dbReference type="ARBA" id="ARBA00022900"/>
    </source>
</evidence>
<comment type="subcellular location">
    <subcellularLocation>
        <location evidence="1">Secreted</location>
    </subcellularLocation>
</comment>
<keyword evidence="8" id="KW-0732">Signal</keyword>
<evidence type="ECO:0000256" key="2">
    <source>
        <dbReference type="ARBA" id="ARBA00022525"/>
    </source>
</evidence>
<protein>
    <recommendedName>
        <fullName evidence="9">Pacifastin domain-containing protein</fullName>
    </recommendedName>
</protein>
<dbReference type="GO" id="GO:0004867">
    <property type="term" value="F:serine-type endopeptidase inhibitor activity"/>
    <property type="evidence" value="ECO:0007669"/>
    <property type="project" value="UniProtKB-UniRule"/>
</dbReference>
<dbReference type="KEGG" id="fas:105270470"/>
<comment type="caution">
    <text evidence="7">Lacks conserved residue(s) required for the propagation of feature annotation.</text>
</comment>
<dbReference type="RefSeq" id="XP_011309722.1">
    <property type="nucleotide sequence ID" value="XM_011311420.1"/>
</dbReference>
<evidence type="ECO:0000259" key="9">
    <source>
        <dbReference type="PROSITE" id="PS51446"/>
    </source>
</evidence>
<dbReference type="OrthoDB" id="10026631at2759"/>
<keyword evidence="3 7" id="KW-0646">Protease inhibitor</keyword>
<sequence>MLWKFIIFAVLFTVITAATVQLEPLNADGTCEPGRSYSDGCNTCICAARDMPMCTQMLCYPRRS</sequence>